<dbReference type="OrthoDB" id="9764953at2"/>
<dbReference type="CDD" id="cd00241">
    <property type="entry name" value="DOMON_like"/>
    <property type="match status" value="1"/>
</dbReference>
<evidence type="ECO:0000313" key="3">
    <source>
        <dbReference type="EMBL" id="RXK85331.1"/>
    </source>
</evidence>
<dbReference type="GO" id="GO:0008236">
    <property type="term" value="F:serine-type peptidase activity"/>
    <property type="evidence" value="ECO:0007669"/>
    <property type="project" value="InterPro"/>
</dbReference>
<sequence length="616" mass="69196">MRMRQLLVVFIFLPILATAQLDIPYIAASPIIDGILEPAMQSCPLQQLQPAHAGNNLSGSLNVSYCMAYHRDFFYLYIETPADSIINRDRPFQNGDGFQLVIAKPEKENQPASEFYVLGFGPEGSVWSKIQWYYNVDLAFRRLSPSTQLATKKQHGRISFELLLPWKEVYPYHPWLNAIGINLYFVKASGTEAKRHYSIKEDELVEAEGAARKYEVANFVSPSEYKGAPISQLKRNNIEENEALGIVFREPETAFVKSRNIMVNFRSGEDKLVKRQSLLLAAGDSHKTELTINTSGLIAGGYTIEITEGNDIIAAHNLSILPHTDIEELKHALTSLRAKITQGSYYTLLFYIEDLAAALKKMKTYETSYELRQKIADISRYLSEAQKGNDQLICKTGVFRRAYYSQTNQQPLPYSIKIPANYNPNKKYPLLIYLHGSGDDDRVLGSTSSLPDDFIVLAPNGRGVSNCYATAGSQQDIAMSIADALDNYNIDGHNIILSGFSMGGYGVYRTFYEHPGTYKAIAIISGHPNLARDWGNEKGLNFLDKRNLAPFHNSNVFVFHGKQDMNCPYAQTERLVTGLRQAGARVTFVTDDAGHGNMAAPIQQQYFEWLRKQIAE</sequence>
<dbReference type="SUPFAM" id="SSF49344">
    <property type="entry name" value="CBD9-like"/>
    <property type="match status" value="1"/>
</dbReference>
<dbReference type="Gene3D" id="2.60.40.1190">
    <property type="match status" value="1"/>
</dbReference>
<dbReference type="Proteomes" id="UP000290545">
    <property type="component" value="Unassembled WGS sequence"/>
</dbReference>
<dbReference type="RefSeq" id="WP_129001083.1">
    <property type="nucleotide sequence ID" value="NZ_SDHZ01000001.1"/>
</dbReference>
<evidence type="ECO:0000313" key="4">
    <source>
        <dbReference type="Proteomes" id="UP000290545"/>
    </source>
</evidence>
<dbReference type="EMBL" id="SDHZ01000001">
    <property type="protein sequence ID" value="RXK85331.1"/>
    <property type="molecule type" value="Genomic_DNA"/>
</dbReference>
<keyword evidence="4" id="KW-1185">Reference proteome</keyword>
<feature type="domain" description="Peptidase S9 prolyl oligopeptidase catalytic" evidence="2">
    <location>
        <begin position="474"/>
        <end position="598"/>
    </location>
</feature>
<protein>
    <recommendedName>
        <fullName evidence="2">Peptidase S9 prolyl oligopeptidase catalytic domain-containing protein</fullName>
    </recommendedName>
</protein>
<dbReference type="PANTHER" id="PTHR43037">
    <property type="entry name" value="UNNAMED PRODUCT-RELATED"/>
    <property type="match status" value="1"/>
</dbReference>
<dbReference type="GO" id="GO:0006508">
    <property type="term" value="P:proteolysis"/>
    <property type="evidence" value="ECO:0007669"/>
    <property type="project" value="InterPro"/>
</dbReference>
<evidence type="ECO:0000259" key="2">
    <source>
        <dbReference type="Pfam" id="PF00326"/>
    </source>
</evidence>
<dbReference type="Gene3D" id="3.40.50.1820">
    <property type="entry name" value="alpha/beta hydrolase"/>
    <property type="match status" value="1"/>
</dbReference>
<evidence type="ECO:0000256" key="1">
    <source>
        <dbReference type="ARBA" id="ARBA00022729"/>
    </source>
</evidence>
<keyword evidence="1" id="KW-0732">Signal</keyword>
<dbReference type="SUPFAM" id="SSF53474">
    <property type="entry name" value="alpha/beta-Hydrolases"/>
    <property type="match status" value="1"/>
</dbReference>
<dbReference type="InterPro" id="IPR029058">
    <property type="entry name" value="AB_hydrolase_fold"/>
</dbReference>
<comment type="caution">
    <text evidence="3">The sequence shown here is derived from an EMBL/GenBank/DDBJ whole genome shotgun (WGS) entry which is preliminary data.</text>
</comment>
<accession>A0A4Q1D7W2</accession>
<dbReference type="AlphaFoldDB" id="A0A4Q1D7W2"/>
<dbReference type="Pfam" id="PF00326">
    <property type="entry name" value="Peptidase_S9"/>
    <property type="match status" value="1"/>
</dbReference>
<dbReference type="InterPro" id="IPR050955">
    <property type="entry name" value="Plant_Biomass_Hydrol_Est"/>
</dbReference>
<organism evidence="3 4">
    <name type="scientific">Filimonas effusa</name>
    <dbReference type="NCBI Taxonomy" id="2508721"/>
    <lineage>
        <taxon>Bacteria</taxon>
        <taxon>Pseudomonadati</taxon>
        <taxon>Bacteroidota</taxon>
        <taxon>Chitinophagia</taxon>
        <taxon>Chitinophagales</taxon>
        <taxon>Chitinophagaceae</taxon>
        <taxon>Filimonas</taxon>
    </lineage>
</organism>
<reference evidence="3 4" key="1">
    <citation type="submission" date="2019-01" db="EMBL/GenBank/DDBJ databases">
        <title>Filimonas sp. strain TTM-71.</title>
        <authorList>
            <person name="Chen W.-M."/>
        </authorList>
    </citation>
    <scope>NUCLEOTIDE SEQUENCE [LARGE SCALE GENOMIC DNA]</scope>
    <source>
        <strain evidence="3 4">TTM-71</strain>
    </source>
</reference>
<gene>
    <name evidence="3" type="ORF">ESB13_00450</name>
</gene>
<dbReference type="PANTHER" id="PTHR43037:SF1">
    <property type="entry name" value="BLL1128 PROTEIN"/>
    <property type="match status" value="1"/>
</dbReference>
<dbReference type="InterPro" id="IPR001375">
    <property type="entry name" value="Peptidase_S9_cat"/>
</dbReference>
<name>A0A4Q1D7W2_9BACT</name>
<proteinExistence type="predicted"/>